<protein>
    <submittedName>
        <fullName evidence="1">Uncharacterized protein</fullName>
    </submittedName>
</protein>
<dbReference type="Proteomes" id="UP001221757">
    <property type="component" value="Unassembled WGS sequence"/>
</dbReference>
<evidence type="ECO:0000313" key="2">
    <source>
        <dbReference type="Proteomes" id="UP001221757"/>
    </source>
</evidence>
<name>A0AAD7DME5_MYCRO</name>
<keyword evidence="2" id="KW-1185">Reference proteome</keyword>
<sequence>MDGKPFEERRAALLAEWNTKVAELPGIMQGAVDVRGWQIYTYHHTCAQLEKDASKRLQWILERRGIKLNPAELLRSPLLRETLKYWHRDLQELSLHAFSVIESRVLREALLAKAGLPPPSFEYRKSDQILCPVSSCNSKRAFPFDGLVLHIHHKFTEFLCLCHGYNPNAREKYCELCPQSMKTYRFNGMWKHLAVKHKN</sequence>
<evidence type="ECO:0000313" key="1">
    <source>
        <dbReference type="EMBL" id="KAJ7694780.1"/>
    </source>
</evidence>
<organism evidence="1 2">
    <name type="scientific">Mycena rosella</name>
    <name type="common">Pink bonnet</name>
    <name type="synonym">Agaricus rosellus</name>
    <dbReference type="NCBI Taxonomy" id="1033263"/>
    <lineage>
        <taxon>Eukaryota</taxon>
        <taxon>Fungi</taxon>
        <taxon>Dikarya</taxon>
        <taxon>Basidiomycota</taxon>
        <taxon>Agaricomycotina</taxon>
        <taxon>Agaricomycetes</taxon>
        <taxon>Agaricomycetidae</taxon>
        <taxon>Agaricales</taxon>
        <taxon>Marasmiineae</taxon>
        <taxon>Mycenaceae</taxon>
        <taxon>Mycena</taxon>
    </lineage>
</organism>
<accession>A0AAD7DME5</accession>
<reference evidence="1" key="1">
    <citation type="submission" date="2023-03" db="EMBL/GenBank/DDBJ databases">
        <title>Massive genome expansion in bonnet fungi (Mycena s.s.) driven by repeated elements and novel gene families across ecological guilds.</title>
        <authorList>
            <consortium name="Lawrence Berkeley National Laboratory"/>
            <person name="Harder C.B."/>
            <person name="Miyauchi S."/>
            <person name="Viragh M."/>
            <person name="Kuo A."/>
            <person name="Thoen E."/>
            <person name="Andreopoulos B."/>
            <person name="Lu D."/>
            <person name="Skrede I."/>
            <person name="Drula E."/>
            <person name="Henrissat B."/>
            <person name="Morin E."/>
            <person name="Kohler A."/>
            <person name="Barry K."/>
            <person name="LaButti K."/>
            <person name="Morin E."/>
            <person name="Salamov A."/>
            <person name="Lipzen A."/>
            <person name="Mereny Z."/>
            <person name="Hegedus B."/>
            <person name="Baldrian P."/>
            <person name="Stursova M."/>
            <person name="Weitz H."/>
            <person name="Taylor A."/>
            <person name="Grigoriev I.V."/>
            <person name="Nagy L.G."/>
            <person name="Martin F."/>
            <person name="Kauserud H."/>
        </authorList>
    </citation>
    <scope>NUCLEOTIDE SEQUENCE</scope>
    <source>
        <strain evidence="1">CBHHK067</strain>
    </source>
</reference>
<gene>
    <name evidence="1" type="ORF">B0H17DRAFT_1198940</name>
</gene>
<dbReference type="EMBL" id="JARKIE010000040">
    <property type="protein sequence ID" value="KAJ7694780.1"/>
    <property type="molecule type" value="Genomic_DNA"/>
</dbReference>
<proteinExistence type="predicted"/>
<comment type="caution">
    <text evidence="1">The sequence shown here is derived from an EMBL/GenBank/DDBJ whole genome shotgun (WGS) entry which is preliminary data.</text>
</comment>
<dbReference type="AlphaFoldDB" id="A0AAD7DME5"/>